<dbReference type="Proteomes" id="UP001233999">
    <property type="component" value="Unassembled WGS sequence"/>
</dbReference>
<keyword evidence="3" id="KW-1185">Reference proteome</keyword>
<feature type="signal peptide" evidence="1">
    <location>
        <begin position="1"/>
        <end position="26"/>
    </location>
</feature>
<organism evidence="2 3">
    <name type="scientific">Diploptera punctata</name>
    <name type="common">Pacific beetle cockroach</name>
    <dbReference type="NCBI Taxonomy" id="6984"/>
    <lineage>
        <taxon>Eukaryota</taxon>
        <taxon>Metazoa</taxon>
        <taxon>Ecdysozoa</taxon>
        <taxon>Arthropoda</taxon>
        <taxon>Hexapoda</taxon>
        <taxon>Insecta</taxon>
        <taxon>Pterygota</taxon>
        <taxon>Neoptera</taxon>
        <taxon>Polyneoptera</taxon>
        <taxon>Dictyoptera</taxon>
        <taxon>Blattodea</taxon>
        <taxon>Blaberoidea</taxon>
        <taxon>Blaberidae</taxon>
        <taxon>Diplopterinae</taxon>
        <taxon>Diploptera</taxon>
    </lineage>
</organism>
<reference evidence="2" key="2">
    <citation type="submission" date="2023-05" db="EMBL/GenBank/DDBJ databases">
        <authorList>
            <person name="Fouks B."/>
        </authorList>
    </citation>
    <scope>NUCLEOTIDE SEQUENCE</scope>
    <source>
        <strain evidence="2">Stay&amp;Tobe</strain>
        <tissue evidence="2">Testes</tissue>
    </source>
</reference>
<dbReference type="EMBL" id="JASPKZ010008895">
    <property type="protein sequence ID" value="KAJ9578278.1"/>
    <property type="molecule type" value="Genomic_DNA"/>
</dbReference>
<evidence type="ECO:0000313" key="2">
    <source>
        <dbReference type="EMBL" id="KAJ9578278.1"/>
    </source>
</evidence>
<evidence type="ECO:0000313" key="3">
    <source>
        <dbReference type="Proteomes" id="UP001233999"/>
    </source>
</evidence>
<evidence type="ECO:0000256" key="1">
    <source>
        <dbReference type="SAM" id="SignalP"/>
    </source>
</evidence>
<feature type="chain" id="PRO_5042238706" evidence="1">
    <location>
        <begin position="27"/>
        <end position="137"/>
    </location>
</feature>
<feature type="non-terminal residue" evidence="2">
    <location>
        <position position="1"/>
    </location>
</feature>
<reference evidence="2" key="1">
    <citation type="journal article" date="2023" name="IScience">
        <title>Live-bearing cockroach genome reveals convergent evolutionary mechanisms linked to viviparity in insects and beyond.</title>
        <authorList>
            <person name="Fouks B."/>
            <person name="Harrison M.C."/>
            <person name="Mikhailova A.A."/>
            <person name="Marchal E."/>
            <person name="English S."/>
            <person name="Carruthers M."/>
            <person name="Jennings E.C."/>
            <person name="Chiamaka E.L."/>
            <person name="Frigard R.A."/>
            <person name="Pippel M."/>
            <person name="Attardo G.M."/>
            <person name="Benoit J.B."/>
            <person name="Bornberg-Bauer E."/>
            <person name="Tobe S.S."/>
        </authorList>
    </citation>
    <scope>NUCLEOTIDE SEQUENCE</scope>
    <source>
        <strain evidence="2">Stay&amp;Tobe</strain>
    </source>
</reference>
<keyword evidence="1" id="KW-0732">Signal</keyword>
<comment type="caution">
    <text evidence="2">The sequence shown here is derived from an EMBL/GenBank/DDBJ whole genome shotgun (WGS) entry which is preliminary data.</text>
</comment>
<dbReference type="AlphaFoldDB" id="A0AAD8E5Q7"/>
<protein>
    <submittedName>
        <fullName evidence="2">Uncharacterized protein</fullName>
    </submittedName>
</protein>
<proteinExistence type="predicted"/>
<name>A0AAD8E5Q7_DIPPU</name>
<accession>A0AAD8E5Q7</accession>
<sequence>FSKDSLYRVHLLMFYCHLGFLEHASGTPPDDGLGNARQREASLASHSRYLPMSRIYANSGIKVLSSLLELLPDPVYNDILSEEHHHHHEQIRFRPCGLYGKPSEDGLDLSTDVLVFLGPYVQLGYIGPSIENLHIAF</sequence>
<gene>
    <name evidence="2" type="ORF">L9F63_005499</name>
</gene>
<feature type="non-terminal residue" evidence="2">
    <location>
        <position position="137"/>
    </location>
</feature>